<evidence type="ECO:0000313" key="3">
    <source>
        <dbReference type="Proteomes" id="UP000747399"/>
    </source>
</evidence>
<gene>
    <name evidence="2" type="ORF">Vafri_14317</name>
</gene>
<comment type="caution">
    <text evidence="2">The sequence shown here is derived from an EMBL/GenBank/DDBJ whole genome shotgun (WGS) entry which is preliminary data.</text>
</comment>
<dbReference type="EMBL" id="BNCO01000035">
    <property type="protein sequence ID" value="GIL59560.1"/>
    <property type="molecule type" value="Genomic_DNA"/>
</dbReference>
<reference evidence="2" key="1">
    <citation type="journal article" date="2021" name="Proc. Natl. Acad. Sci. U.S.A.">
        <title>Three genomes in the algal genus Volvox reveal the fate of a haploid sex-determining region after a transition to homothallism.</title>
        <authorList>
            <person name="Yamamoto K."/>
            <person name="Hamaji T."/>
            <person name="Kawai-Toyooka H."/>
            <person name="Matsuzaki R."/>
            <person name="Takahashi F."/>
            <person name="Nishimura Y."/>
            <person name="Kawachi M."/>
            <person name="Noguchi H."/>
            <person name="Minakuchi Y."/>
            <person name="Umen J.G."/>
            <person name="Toyoda A."/>
            <person name="Nozaki H."/>
        </authorList>
    </citation>
    <scope>NUCLEOTIDE SEQUENCE</scope>
    <source>
        <strain evidence="2">NIES-3780</strain>
    </source>
</reference>
<name>A0A8J4BFB9_9CHLO</name>
<keyword evidence="3" id="KW-1185">Reference proteome</keyword>
<evidence type="ECO:0000313" key="2">
    <source>
        <dbReference type="EMBL" id="GIL59560.1"/>
    </source>
</evidence>
<organism evidence="2 3">
    <name type="scientific">Volvox africanus</name>
    <dbReference type="NCBI Taxonomy" id="51714"/>
    <lineage>
        <taxon>Eukaryota</taxon>
        <taxon>Viridiplantae</taxon>
        <taxon>Chlorophyta</taxon>
        <taxon>core chlorophytes</taxon>
        <taxon>Chlorophyceae</taxon>
        <taxon>CS clade</taxon>
        <taxon>Chlamydomonadales</taxon>
        <taxon>Volvocaceae</taxon>
        <taxon>Volvox</taxon>
    </lineage>
</organism>
<feature type="chain" id="PRO_5035309011" evidence="1">
    <location>
        <begin position="25"/>
        <end position="346"/>
    </location>
</feature>
<evidence type="ECO:0000256" key="1">
    <source>
        <dbReference type="SAM" id="SignalP"/>
    </source>
</evidence>
<proteinExistence type="predicted"/>
<dbReference type="Proteomes" id="UP000747399">
    <property type="component" value="Unassembled WGS sequence"/>
</dbReference>
<accession>A0A8J4BFB9</accession>
<protein>
    <submittedName>
        <fullName evidence="2">Uncharacterized protein</fullName>
    </submittedName>
</protein>
<dbReference type="AlphaFoldDB" id="A0A8J4BFB9"/>
<sequence length="346" mass="37747">MSRQMSAFSRFWLLAMVLVTITVAFQAVQTGGEKIAACPPTKGYTTLQDMTFEFFEKTEVGKTEYDSAEAAQTACTADKNCIGFDYSGYTLSYGTIGDFTSSPGRCIYLRKRCPVKSGYTALSNVALDLDDEGQRSYRDDSADGAIRTCDQDPRCVGFNDFGLTYFGSIIGYYIALGEPVCTYVKDICPFKYGYTNLADTALAGVTGVDGVAVGKLSTQAEAEEFCKLEYRCNGYSSDGSYYIGGIANTVSSPGVCSYIKNSCPPMAGFVVYIDSDFRKTKDGRKSDKCLADVYKSCLADSTCKAFNNMRYIWTSLPNNIDDTFAPASGVCTYVRLADVLAQKNNK</sequence>
<feature type="signal peptide" evidence="1">
    <location>
        <begin position="1"/>
        <end position="24"/>
    </location>
</feature>
<keyword evidence="1" id="KW-0732">Signal</keyword>